<dbReference type="Gene3D" id="3.20.20.80">
    <property type="entry name" value="Glycosidases"/>
    <property type="match status" value="2"/>
</dbReference>
<dbReference type="InterPro" id="IPR006047">
    <property type="entry name" value="GH13_cat_dom"/>
</dbReference>
<evidence type="ECO:0000313" key="7">
    <source>
        <dbReference type="EMBL" id="GGI54082.1"/>
    </source>
</evidence>
<keyword evidence="5" id="KW-0119">Carbohydrate metabolism</keyword>
<dbReference type="InterPro" id="IPR013780">
    <property type="entry name" value="Glyco_hydro_b"/>
</dbReference>
<sequence>MIIYQVYPRSFNDSNNDGVGDLAGIEQKLAYIKSLGVDAIWISPFFKSPMVDFGYDVADYRAVDPMFGTMEDFQSLLEKAKAAGVGIIVDMVISHTSEQHQWFKDSRLGLNGKGDWYLWASPQPDGSPPNNWVSVFGGPAWRWDAERRQYYFHSFFSSQPDLNMHSPAVQEQILSEMRFWLDMGVAGFRFDACNHIFQDKQLRSNPARDDASTALHPYGFQNHIYDQGQPEMLPFLERVRKLLDEYGAYSLAEVGGYDPIKLMGQYTQGKRLHSAYSFAMMQPDSSAQRARDVITELENNIVAPGRACYALSNHDKPRVATRWLNGRDRAQTAKEMLALLFSMRGDICMYQGEELGLPQAEVPYERLQDPFGKSFWPKFKGRDGCRTPMPWNNKLHGGFSRVEPWLPVSDEHRAINVEKQETDPHSVLQFYRKTIAFRRAHPALLHGDITLLPSPHGVLAFRRQYKGKEGDETLLCLFNMDVIEHTVTCSPGDMLLGQNATIDLFGVLLGISGFCILSEA</sequence>
<name>A0A8J3AW79_9BURK</name>
<gene>
    <name evidence="7" type="primary">aglA2</name>
    <name evidence="7" type="ORF">GCM10011430_12560</name>
</gene>
<dbReference type="Pfam" id="PF00128">
    <property type="entry name" value="Alpha-amylase"/>
    <property type="match status" value="1"/>
</dbReference>
<dbReference type="EMBL" id="BMDP01000002">
    <property type="protein sequence ID" value="GGI54082.1"/>
    <property type="molecule type" value="Genomic_DNA"/>
</dbReference>
<dbReference type="FunFam" id="3.90.400.10:FF:000002">
    <property type="entry name" value="Sucrose isomerase"/>
    <property type="match status" value="1"/>
</dbReference>
<dbReference type="PANTHER" id="PTHR10357">
    <property type="entry name" value="ALPHA-AMYLASE FAMILY MEMBER"/>
    <property type="match status" value="1"/>
</dbReference>
<dbReference type="Gene3D" id="3.90.400.10">
    <property type="entry name" value="Oligo-1,6-glucosidase, Domain 2"/>
    <property type="match status" value="1"/>
</dbReference>
<reference evidence="7" key="1">
    <citation type="journal article" date="2014" name="Int. J. Syst. Evol. Microbiol.">
        <title>Complete genome sequence of Corynebacterium casei LMG S-19264T (=DSM 44701T), isolated from a smear-ripened cheese.</title>
        <authorList>
            <consortium name="US DOE Joint Genome Institute (JGI-PGF)"/>
            <person name="Walter F."/>
            <person name="Albersmeier A."/>
            <person name="Kalinowski J."/>
            <person name="Ruckert C."/>
        </authorList>
    </citation>
    <scope>NUCLEOTIDE SEQUENCE</scope>
    <source>
        <strain evidence="7">CCM 7664</strain>
    </source>
</reference>
<dbReference type="InterPro" id="IPR045857">
    <property type="entry name" value="O16G_dom_2"/>
</dbReference>
<dbReference type="PRINTS" id="PR00110">
    <property type="entry name" value="ALPHAAMYLASE"/>
</dbReference>
<evidence type="ECO:0000256" key="4">
    <source>
        <dbReference type="RuleBase" id="RU003615"/>
    </source>
</evidence>
<dbReference type="EC" id="3.2.1.1" evidence="5"/>
<evidence type="ECO:0000313" key="8">
    <source>
        <dbReference type="Proteomes" id="UP000627205"/>
    </source>
</evidence>
<dbReference type="GO" id="GO:0004556">
    <property type="term" value="F:alpha-amylase activity"/>
    <property type="evidence" value="ECO:0007669"/>
    <property type="project" value="UniProtKB-UniRule"/>
</dbReference>
<dbReference type="InterPro" id="IPR006046">
    <property type="entry name" value="Alpha_amylase"/>
</dbReference>
<comment type="similarity">
    <text evidence="1 4">Belongs to the glycosyl hydrolase 13 family.</text>
</comment>
<evidence type="ECO:0000256" key="2">
    <source>
        <dbReference type="ARBA" id="ARBA00022801"/>
    </source>
</evidence>
<proteinExistence type="inferred from homology"/>
<evidence type="ECO:0000259" key="6">
    <source>
        <dbReference type="SMART" id="SM00642"/>
    </source>
</evidence>
<comment type="catalytic activity">
    <reaction evidence="5">
        <text>Endohydrolysis of (1-&gt;4)-alpha-D-glucosidic linkages in polysaccharides containing three or more (1-&gt;4)-alpha-linked D-glucose units.</text>
        <dbReference type="EC" id="3.2.1.1"/>
    </reaction>
</comment>
<dbReference type="AlphaFoldDB" id="A0A8J3AW79"/>
<keyword evidence="3 5" id="KW-0326">Glycosidase</keyword>
<dbReference type="SUPFAM" id="SSF51445">
    <property type="entry name" value="(Trans)glycosidases"/>
    <property type="match status" value="1"/>
</dbReference>
<dbReference type="InterPro" id="IPR017853">
    <property type="entry name" value="GH"/>
</dbReference>
<dbReference type="RefSeq" id="WP_188420179.1">
    <property type="nucleotide sequence ID" value="NZ_BMDP01000002.1"/>
</dbReference>
<evidence type="ECO:0000256" key="3">
    <source>
        <dbReference type="ARBA" id="ARBA00023295"/>
    </source>
</evidence>
<accession>A0A8J3AW79</accession>
<evidence type="ECO:0000256" key="5">
    <source>
        <dbReference type="RuleBase" id="RU361134"/>
    </source>
</evidence>
<keyword evidence="2 5" id="KW-0378">Hydrolase</keyword>
<dbReference type="PANTHER" id="PTHR10357:SF179">
    <property type="entry name" value="NEUTRAL AND BASIC AMINO ACID TRANSPORT PROTEIN RBAT"/>
    <property type="match status" value="1"/>
</dbReference>
<dbReference type="GO" id="GO:0009313">
    <property type="term" value="P:oligosaccharide catabolic process"/>
    <property type="evidence" value="ECO:0007669"/>
    <property type="project" value="TreeGrafter"/>
</dbReference>
<protein>
    <recommendedName>
        <fullName evidence="5">Alpha-amylase</fullName>
        <ecNumber evidence="5">3.2.1.1</ecNumber>
    </recommendedName>
</protein>
<comment type="caution">
    <text evidence="7">The sequence shown here is derived from an EMBL/GenBank/DDBJ whole genome shotgun (WGS) entry which is preliminary data.</text>
</comment>
<dbReference type="GO" id="GO:0043169">
    <property type="term" value="F:cation binding"/>
    <property type="evidence" value="ECO:0007669"/>
    <property type="project" value="InterPro"/>
</dbReference>
<evidence type="ECO:0000256" key="1">
    <source>
        <dbReference type="ARBA" id="ARBA00008061"/>
    </source>
</evidence>
<reference evidence="7" key="2">
    <citation type="submission" date="2020-09" db="EMBL/GenBank/DDBJ databases">
        <authorList>
            <person name="Sun Q."/>
            <person name="Sedlacek I."/>
        </authorList>
    </citation>
    <scope>NUCLEOTIDE SEQUENCE</scope>
    <source>
        <strain evidence="7">CCM 7664</strain>
    </source>
</reference>
<feature type="domain" description="Glycosyl hydrolase family 13 catalytic" evidence="6">
    <location>
        <begin position="5"/>
        <end position="386"/>
    </location>
</feature>
<dbReference type="Proteomes" id="UP000627205">
    <property type="component" value="Unassembled WGS sequence"/>
</dbReference>
<dbReference type="Gene3D" id="2.60.40.1180">
    <property type="entry name" value="Golgi alpha-mannosidase II"/>
    <property type="match status" value="1"/>
</dbReference>
<dbReference type="SMART" id="SM00642">
    <property type="entry name" value="Aamy"/>
    <property type="match status" value="1"/>
</dbReference>
<organism evidence="7 8">
    <name type="scientific">Oxalicibacterium solurbis</name>
    <dbReference type="NCBI Taxonomy" id="69280"/>
    <lineage>
        <taxon>Bacteria</taxon>
        <taxon>Pseudomonadati</taxon>
        <taxon>Pseudomonadota</taxon>
        <taxon>Betaproteobacteria</taxon>
        <taxon>Burkholderiales</taxon>
        <taxon>Oxalobacteraceae</taxon>
        <taxon>Oxalicibacterium</taxon>
    </lineage>
</organism>
<dbReference type="CDD" id="cd11330">
    <property type="entry name" value="AmyAc_OligoGlu"/>
    <property type="match status" value="1"/>
</dbReference>
<keyword evidence="8" id="KW-1185">Reference proteome</keyword>